<evidence type="ECO:0000313" key="1">
    <source>
        <dbReference type="EMBL" id="KAJ7304604.1"/>
    </source>
</evidence>
<evidence type="ECO:0000313" key="2">
    <source>
        <dbReference type="Proteomes" id="UP001218218"/>
    </source>
</evidence>
<keyword evidence="2" id="KW-1185">Reference proteome</keyword>
<proteinExistence type="predicted"/>
<protein>
    <submittedName>
        <fullName evidence="1">Uncharacterized protein</fullName>
    </submittedName>
</protein>
<reference evidence="1" key="1">
    <citation type="submission" date="2023-03" db="EMBL/GenBank/DDBJ databases">
        <title>Massive genome expansion in bonnet fungi (Mycena s.s.) driven by repeated elements and novel gene families across ecological guilds.</title>
        <authorList>
            <consortium name="Lawrence Berkeley National Laboratory"/>
            <person name="Harder C.B."/>
            <person name="Miyauchi S."/>
            <person name="Viragh M."/>
            <person name="Kuo A."/>
            <person name="Thoen E."/>
            <person name="Andreopoulos B."/>
            <person name="Lu D."/>
            <person name="Skrede I."/>
            <person name="Drula E."/>
            <person name="Henrissat B."/>
            <person name="Morin E."/>
            <person name="Kohler A."/>
            <person name="Barry K."/>
            <person name="LaButti K."/>
            <person name="Morin E."/>
            <person name="Salamov A."/>
            <person name="Lipzen A."/>
            <person name="Mereny Z."/>
            <person name="Hegedus B."/>
            <person name="Baldrian P."/>
            <person name="Stursova M."/>
            <person name="Weitz H."/>
            <person name="Taylor A."/>
            <person name="Grigoriev I.V."/>
            <person name="Nagy L.G."/>
            <person name="Martin F."/>
            <person name="Kauserud H."/>
        </authorList>
    </citation>
    <scope>NUCLEOTIDE SEQUENCE</scope>
    <source>
        <strain evidence="1">CBHHK002</strain>
    </source>
</reference>
<dbReference type="AlphaFoldDB" id="A0AAD7E9Z2"/>
<gene>
    <name evidence="1" type="ORF">DFH08DRAFT_721697</name>
</gene>
<accession>A0AAD7E9Z2</accession>
<dbReference type="EMBL" id="JARIHO010000101">
    <property type="protein sequence ID" value="KAJ7304604.1"/>
    <property type="molecule type" value="Genomic_DNA"/>
</dbReference>
<name>A0AAD7E9Z2_9AGAR</name>
<organism evidence="1 2">
    <name type="scientific">Mycena albidolilacea</name>
    <dbReference type="NCBI Taxonomy" id="1033008"/>
    <lineage>
        <taxon>Eukaryota</taxon>
        <taxon>Fungi</taxon>
        <taxon>Dikarya</taxon>
        <taxon>Basidiomycota</taxon>
        <taxon>Agaricomycotina</taxon>
        <taxon>Agaricomycetes</taxon>
        <taxon>Agaricomycetidae</taxon>
        <taxon>Agaricales</taxon>
        <taxon>Marasmiineae</taxon>
        <taxon>Mycenaceae</taxon>
        <taxon>Mycena</taxon>
    </lineage>
</organism>
<sequence>MTGAETAFDPDQTNPIRAELTSFLRLKDVLPFEFLTTKTGISSLLAYLGTGQGGKTSSYLNILATRANQMHFPTVEACVNQFREIQHINAGRANTAEHIQYDNPAVYGQPNTWFSAEPKQRNKRDEYFVVSLEEKFEPYFSSELQRSWEGFLGPLANADPAKCQDKKAWGDVMGWILGQKLRGFQTGLGPLQFTNTIALVGIASEPSPEFMAQWIASNREYGAFAGLKLLGFNLSKHTSSAAVQVAFLCFYRWLDHFLTNADKRDLHFGPIFAEQLLCKVAWWQNRLLHMGRNYNLLEKAETLFEPEEWTPGGNFEDHTKFPIPSCREYPTSVFQGIVDG</sequence>
<comment type="caution">
    <text evidence="1">The sequence shown here is derived from an EMBL/GenBank/DDBJ whole genome shotgun (WGS) entry which is preliminary data.</text>
</comment>
<dbReference type="Proteomes" id="UP001218218">
    <property type="component" value="Unassembled WGS sequence"/>
</dbReference>